<feature type="transmembrane region" description="Helical" evidence="1">
    <location>
        <begin position="397"/>
        <end position="413"/>
    </location>
</feature>
<keyword evidence="1" id="KW-0472">Membrane</keyword>
<feature type="transmembrane region" description="Helical" evidence="1">
    <location>
        <begin position="254"/>
        <end position="275"/>
    </location>
</feature>
<keyword evidence="1" id="KW-1133">Transmembrane helix</keyword>
<protein>
    <submittedName>
        <fullName evidence="2">Uncharacterized protein</fullName>
    </submittedName>
</protein>
<dbReference type="RefSeq" id="WP_101358399.1">
    <property type="nucleotide sequence ID" value="NZ_NKXO01000015.1"/>
</dbReference>
<name>A0A2N3IHK7_9BACT</name>
<dbReference type="EMBL" id="NKXO01000015">
    <property type="protein sequence ID" value="PKQ69797.1"/>
    <property type="molecule type" value="Genomic_DNA"/>
</dbReference>
<feature type="transmembrane region" description="Helical" evidence="1">
    <location>
        <begin position="163"/>
        <end position="189"/>
    </location>
</feature>
<keyword evidence="1" id="KW-0812">Transmembrane</keyword>
<evidence type="ECO:0000313" key="2">
    <source>
        <dbReference type="EMBL" id="PKQ69797.1"/>
    </source>
</evidence>
<accession>A0A2N3IHK7</accession>
<feature type="transmembrane region" description="Helical" evidence="1">
    <location>
        <begin position="342"/>
        <end position="363"/>
    </location>
</feature>
<gene>
    <name evidence="2" type="ORF">Rain11_1132</name>
</gene>
<evidence type="ECO:0000256" key="1">
    <source>
        <dbReference type="SAM" id="Phobius"/>
    </source>
</evidence>
<keyword evidence="3" id="KW-1185">Reference proteome</keyword>
<proteinExistence type="predicted"/>
<feature type="transmembrane region" description="Helical" evidence="1">
    <location>
        <begin position="214"/>
        <end position="234"/>
    </location>
</feature>
<feature type="transmembrane region" description="Helical" evidence="1">
    <location>
        <begin position="420"/>
        <end position="437"/>
    </location>
</feature>
<organism evidence="2 3">
    <name type="scientific">Raineya orbicola</name>
    <dbReference type="NCBI Taxonomy" id="2016530"/>
    <lineage>
        <taxon>Bacteria</taxon>
        <taxon>Pseudomonadati</taxon>
        <taxon>Bacteroidota</taxon>
        <taxon>Cytophagia</taxon>
        <taxon>Cytophagales</taxon>
        <taxon>Raineyaceae</taxon>
        <taxon>Raineya</taxon>
    </lineage>
</organism>
<feature type="transmembrane region" description="Helical" evidence="1">
    <location>
        <begin position="119"/>
        <end position="141"/>
    </location>
</feature>
<dbReference type="OrthoDB" id="865945at2"/>
<feature type="transmembrane region" description="Helical" evidence="1">
    <location>
        <begin position="85"/>
        <end position="107"/>
    </location>
</feature>
<reference evidence="2 3" key="1">
    <citation type="submission" date="2017-06" db="EMBL/GenBank/DDBJ databases">
        <title>Raineya orbicola gen. nov., sp. nov. a slightly thermophilic bacterium of the phylum Bacteroidetes and the description of Raineyaceae fam. nov.</title>
        <authorList>
            <person name="Albuquerque L."/>
            <person name="Polonia A.R.M."/>
            <person name="Barroso C."/>
            <person name="Froufe H.J.C."/>
            <person name="Lage O."/>
            <person name="Lobo-Da-Cunha A."/>
            <person name="Egas C."/>
            <person name="Da Costa M.S."/>
        </authorList>
    </citation>
    <scope>NUCLEOTIDE SEQUENCE [LARGE SCALE GENOMIC DNA]</scope>
    <source>
        <strain evidence="2 3">SPSPC-11</strain>
    </source>
</reference>
<feature type="transmembrane region" description="Helical" evidence="1">
    <location>
        <begin position="7"/>
        <end position="27"/>
    </location>
</feature>
<feature type="transmembrane region" description="Helical" evidence="1">
    <location>
        <begin position="296"/>
        <end position="316"/>
    </location>
</feature>
<comment type="caution">
    <text evidence="2">The sequence shown here is derived from an EMBL/GenBank/DDBJ whole genome shotgun (WGS) entry which is preliminary data.</text>
</comment>
<feature type="transmembrane region" description="Helical" evidence="1">
    <location>
        <begin position="375"/>
        <end position="391"/>
    </location>
</feature>
<dbReference type="AlphaFoldDB" id="A0A2N3IHK7"/>
<sequence length="491" mass="57379">MKKIRINYIYFLIGAIPILFYIFGVFYDNIRFNNGLGFDGATYGYYVKECIVQNINNYYAHRILPSLITKLFLNIFNIVPTDETIFTTFHILNIVFFTFSIVLFFKISQKTNMSLKRSYFVITLVFFNFFFLKNAPFYPVLTDYSAFFLSTLLLYSYIFNKPILTFFCFLSGVLTFPTIAPMVFVLFFVKKNNSIQAHNNLLTRLIIWMQKKRVITIVIYLIPLIYAYLALRLLFVWIPDISNYYFWSTEKLNIIISIISMITNVLVLITLLYTYSNYLQKKLITISKEWDTNLSYLFILISCLILIETILKYFVINPEIQSPTNSIKLIETILLMSVQRPLLAIFSHIFHWGGLVIISLIFYKKIIENAEKYGYGMLLLLMMHSVLFIFISETRLLIGFLPFLAFLTAISIPENVLSTNFLAIHSIISVIISRFWLKFDDLGISSDINLDSWYFLGGPWTKDKGYFILAIVSIILFLVYGLLTKKNLKTL</sequence>
<evidence type="ECO:0000313" key="3">
    <source>
        <dbReference type="Proteomes" id="UP000233387"/>
    </source>
</evidence>
<feature type="transmembrane region" description="Helical" evidence="1">
    <location>
        <begin position="465"/>
        <end position="483"/>
    </location>
</feature>
<dbReference type="Proteomes" id="UP000233387">
    <property type="component" value="Unassembled WGS sequence"/>
</dbReference>